<protein>
    <submittedName>
        <fullName evidence="2">Uncharacterized protein</fullName>
    </submittedName>
</protein>
<organism evidence="2 3">
    <name type="scientific">Blepharisma stoltei</name>
    <dbReference type="NCBI Taxonomy" id="1481888"/>
    <lineage>
        <taxon>Eukaryota</taxon>
        <taxon>Sar</taxon>
        <taxon>Alveolata</taxon>
        <taxon>Ciliophora</taxon>
        <taxon>Postciliodesmatophora</taxon>
        <taxon>Heterotrichea</taxon>
        <taxon>Heterotrichida</taxon>
        <taxon>Blepharismidae</taxon>
        <taxon>Blepharisma</taxon>
    </lineage>
</organism>
<evidence type="ECO:0000313" key="2">
    <source>
        <dbReference type="EMBL" id="CAG9310855.1"/>
    </source>
</evidence>
<feature type="region of interest" description="Disordered" evidence="1">
    <location>
        <begin position="1"/>
        <end position="44"/>
    </location>
</feature>
<reference evidence="2" key="1">
    <citation type="submission" date="2021-09" db="EMBL/GenBank/DDBJ databases">
        <authorList>
            <consortium name="AG Swart"/>
            <person name="Singh M."/>
            <person name="Singh A."/>
            <person name="Seah K."/>
            <person name="Emmerich C."/>
        </authorList>
    </citation>
    <scope>NUCLEOTIDE SEQUENCE</scope>
    <source>
        <strain evidence="2">ATCC30299</strain>
    </source>
</reference>
<proteinExistence type="predicted"/>
<feature type="compositionally biased region" description="Basic residues" evidence="1">
    <location>
        <begin position="1"/>
        <end position="25"/>
    </location>
</feature>
<evidence type="ECO:0000313" key="3">
    <source>
        <dbReference type="Proteomes" id="UP001162131"/>
    </source>
</evidence>
<dbReference type="Proteomes" id="UP001162131">
    <property type="component" value="Unassembled WGS sequence"/>
</dbReference>
<evidence type="ECO:0000256" key="1">
    <source>
        <dbReference type="SAM" id="MobiDB-lite"/>
    </source>
</evidence>
<keyword evidence="3" id="KW-1185">Reference proteome</keyword>
<dbReference type="AlphaFoldDB" id="A0AAU9IMY8"/>
<dbReference type="EMBL" id="CAJZBQ010000003">
    <property type="protein sequence ID" value="CAG9310855.1"/>
    <property type="molecule type" value="Genomic_DNA"/>
</dbReference>
<gene>
    <name evidence="2" type="ORF">BSTOLATCC_MIC2569</name>
</gene>
<name>A0AAU9IMY8_9CILI</name>
<comment type="caution">
    <text evidence="2">The sequence shown here is derived from an EMBL/GenBank/DDBJ whole genome shotgun (WGS) entry which is preliminary data.</text>
</comment>
<accession>A0AAU9IMY8</accession>
<sequence length="248" mass="28775">METQKGLHRKKKSKTKTAAPKKAKRLVILEPNAKTNPSSPQPEPLKLNCLNYQNTLNHHSKTPIFTSKEEMNAAIQKHLHHDDIHPLNFLPKSPSLISISSNLRANSPSSPNSATLRFMNFGDFKDPLWSSRSAYRQKLGHDSKNNFSGKVCEAPISPHHEKIENFISSLDKESTKDLKSQFKQTKTDLEDLIKGLKHITKMDTDEILWKRRIRRLNQRYHNVEKDITIKEIKKITSKWRRQLKTWDI</sequence>